<dbReference type="Proteomes" id="UP000429232">
    <property type="component" value="Chromosome"/>
</dbReference>
<keyword evidence="2" id="KW-1185">Reference proteome</keyword>
<sequence>MKTTRQIKLLKQVQTICEFDRSAAPSFGETTATTGTDPTNSTIVTITSHLMAFAKKN</sequence>
<dbReference type="AlphaFoldDB" id="A0A6I4HV59"/>
<dbReference type="EMBL" id="CP066775">
    <property type="protein sequence ID" value="QQL49973.1"/>
    <property type="molecule type" value="Genomic_DNA"/>
</dbReference>
<evidence type="ECO:0000313" key="2">
    <source>
        <dbReference type="Proteomes" id="UP000429232"/>
    </source>
</evidence>
<evidence type="ECO:0000313" key="1">
    <source>
        <dbReference type="EMBL" id="QQL49973.1"/>
    </source>
</evidence>
<dbReference type="KEGG" id="mgik:GO620_000545"/>
<gene>
    <name evidence="1" type="ORF">GO620_000545</name>
</gene>
<reference evidence="1 2" key="1">
    <citation type="submission" date="2020-12" db="EMBL/GenBank/DDBJ databases">
        <title>HMF7856_wgs.fasta genome submission.</title>
        <authorList>
            <person name="Kang H."/>
            <person name="Kim H."/>
            <person name="Joh K."/>
        </authorList>
    </citation>
    <scope>NUCLEOTIDE SEQUENCE [LARGE SCALE GENOMIC DNA]</scope>
    <source>
        <strain evidence="1 2">HMF7856</strain>
    </source>
</reference>
<protein>
    <submittedName>
        <fullName evidence="1">Uncharacterized protein</fullName>
    </submittedName>
</protein>
<dbReference type="RefSeq" id="WP_157523322.1">
    <property type="nucleotide sequence ID" value="NZ_CP066775.1"/>
</dbReference>
<accession>A0A6I4HV59</accession>
<name>A0A6I4HV59_9SPHI</name>
<organism evidence="1 2">
    <name type="scientific">Mucilaginibacter ginkgonis</name>
    <dbReference type="NCBI Taxonomy" id="2682091"/>
    <lineage>
        <taxon>Bacteria</taxon>
        <taxon>Pseudomonadati</taxon>
        <taxon>Bacteroidota</taxon>
        <taxon>Sphingobacteriia</taxon>
        <taxon>Sphingobacteriales</taxon>
        <taxon>Sphingobacteriaceae</taxon>
        <taxon>Mucilaginibacter</taxon>
    </lineage>
</organism>
<proteinExistence type="predicted"/>